<dbReference type="InterPro" id="IPR052339">
    <property type="entry name" value="Fe-S_Maturation_MIP18"/>
</dbReference>
<gene>
    <name evidence="2" type="ORF">KDA_53940</name>
</gene>
<comment type="caution">
    <text evidence="2">The sequence shown here is derived from an EMBL/GenBank/DDBJ whole genome shotgun (WGS) entry which is preliminary data.</text>
</comment>
<dbReference type="PANTHER" id="PTHR42831">
    <property type="entry name" value="FE-S PROTEIN MATURATION AUXILIARY FACTOR YITW"/>
    <property type="match status" value="1"/>
</dbReference>
<dbReference type="InterPro" id="IPR034904">
    <property type="entry name" value="FSCA_dom_sf"/>
</dbReference>
<reference evidence="3" key="1">
    <citation type="submission" date="2018-12" db="EMBL/GenBank/DDBJ databases">
        <title>Tengunoibacter tsumagoiensis gen. nov., sp. nov., Dictyobacter kobayashii sp. nov., D. alpinus sp. nov., and D. joshuensis sp. nov. and description of Dictyobacteraceae fam. nov. within the order Ktedonobacterales isolated from Tengu-no-mugimeshi.</title>
        <authorList>
            <person name="Wang C.M."/>
            <person name="Zheng Y."/>
            <person name="Sakai Y."/>
            <person name="Toyoda A."/>
            <person name="Minakuchi Y."/>
            <person name="Abe K."/>
            <person name="Yokota A."/>
            <person name="Yabe S."/>
        </authorList>
    </citation>
    <scope>NUCLEOTIDE SEQUENCE [LARGE SCALE GENOMIC DNA]</scope>
    <source>
        <strain evidence="3">Uno16</strain>
    </source>
</reference>
<protein>
    <submittedName>
        <fullName evidence="2">DNA methyltransferase</fullName>
    </submittedName>
</protein>
<dbReference type="InterPro" id="IPR002744">
    <property type="entry name" value="MIP18-like"/>
</dbReference>
<dbReference type="OrthoDB" id="9805360at2"/>
<accession>A0A402BF43</accession>
<keyword evidence="2" id="KW-0808">Transferase</keyword>
<name>A0A402BF43_9CHLR</name>
<dbReference type="Gene3D" id="3.30.300.130">
    <property type="entry name" value="Fe-S cluster assembly (FSCA)"/>
    <property type="match status" value="1"/>
</dbReference>
<dbReference type="GO" id="GO:0008168">
    <property type="term" value="F:methyltransferase activity"/>
    <property type="evidence" value="ECO:0007669"/>
    <property type="project" value="UniProtKB-KW"/>
</dbReference>
<dbReference type="AlphaFoldDB" id="A0A402BF43"/>
<sequence length="110" mass="12062">MDTETIEATRQLIYQALYKVYDPELGVNIVDLGLIYGVDLRADGFVSIRMTLTTQGCPMHESISDGVGQAIQFIPGLTAGEIVLVWEPAWDPSKMTAAGRQELGFPSENE</sequence>
<dbReference type="RefSeq" id="WP_126630090.1">
    <property type="nucleotide sequence ID" value="NZ_BIFT01000002.1"/>
</dbReference>
<keyword evidence="2" id="KW-0489">Methyltransferase</keyword>
<dbReference type="EMBL" id="BIFT01000002">
    <property type="protein sequence ID" value="GCE29910.1"/>
    <property type="molecule type" value="Genomic_DNA"/>
</dbReference>
<evidence type="ECO:0000313" key="3">
    <source>
        <dbReference type="Proteomes" id="UP000287171"/>
    </source>
</evidence>
<dbReference type="Pfam" id="PF01883">
    <property type="entry name" value="FeS_assembly_P"/>
    <property type="match status" value="1"/>
</dbReference>
<evidence type="ECO:0000313" key="2">
    <source>
        <dbReference type="EMBL" id="GCE29910.1"/>
    </source>
</evidence>
<proteinExistence type="predicted"/>
<keyword evidence="3" id="KW-1185">Reference proteome</keyword>
<dbReference type="PANTHER" id="PTHR42831:SF1">
    <property type="entry name" value="FE-S PROTEIN MATURATION AUXILIARY FACTOR YITW"/>
    <property type="match status" value="1"/>
</dbReference>
<evidence type="ECO:0000259" key="1">
    <source>
        <dbReference type="Pfam" id="PF01883"/>
    </source>
</evidence>
<feature type="domain" description="MIP18 family-like" evidence="1">
    <location>
        <begin position="11"/>
        <end position="82"/>
    </location>
</feature>
<dbReference type="GO" id="GO:0032259">
    <property type="term" value="P:methylation"/>
    <property type="evidence" value="ECO:0007669"/>
    <property type="project" value="UniProtKB-KW"/>
</dbReference>
<dbReference type="Proteomes" id="UP000287171">
    <property type="component" value="Unassembled WGS sequence"/>
</dbReference>
<organism evidence="2 3">
    <name type="scientific">Dictyobacter alpinus</name>
    <dbReference type="NCBI Taxonomy" id="2014873"/>
    <lineage>
        <taxon>Bacteria</taxon>
        <taxon>Bacillati</taxon>
        <taxon>Chloroflexota</taxon>
        <taxon>Ktedonobacteria</taxon>
        <taxon>Ktedonobacterales</taxon>
        <taxon>Dictyobacteraceae</taxon>
        <taxon>Dictyobacter</taxon>
    </lineage>
</organism>
<dbReference type="SUPFAM" id="SSF117916">
    <property type="entry name" value="Fe-S cluster assembly (FSCA) domain-like"/>
    <property type="match status" value="1"/>
</dbReference>